<evidence type="ECO:0000256" key="1">
    <source>
        <dbReference type="ARBA" id="ARBA00004123"/>
    </source>
</evidence>
<feature type="compositionally biased region" description="Basic and acidic residues" evidence="10">
    <location>
        <begin position="228"/>
        <end position="256"/>
    </location>
</feature>
<dbReference type="CDD" id="cd15505">
    <property type="entry name" value="PHD_ING"/>
    <property type="match status" value="1"/>
</dbReference>
<dbReference type="SMART" id="SM00249">
    <property type="entry name" value="PHD"/>
    <property type="match status" value="1"/>
</dbReference>
<feature type="binding site" evidence="8">
    <location>
        <position position="283"/>
    </location>
    <ligand>
        <name>Zn(2+)</name>
        <dbReference type="ChEBI" id="CHEBI:29105"/>
        <label>1</label>
    </ligand>
</feature>
<feature type="site" description="Histone H3K4me3 binding" evidence="7">
    <location>
        <position position="304"/>
    </location>
</feature>
<dbReference type="PANTHER" id="PTHR10333:SF94">
    <property type="entry name" value="FINGER DOMAIN PROTEIN, PUTATIVE (AFU_ORTHOLOGUE AFUA_3G11940)-RELATED"/>
    <property type="match status" value="1"/>
</dbReference>
<feature type="binding site" evidence="8">
    <location>
        <position position="309"/>
    </location>
    <ligand>
        <name>Zn(2+)</name>
        <dbReference type="ChEBI" id="CHEBI:29105"/>
        <label>1</label>
    </ligand>
</feature>
<dbReference type="Gene3D" id="3.30.40.10">
    <property type="entry name" value="Zinc/RING finger domain, C3HC4 (zinc finger)"/>
    <property type="match status" value="1"/>
</dbReference>
<keyword evidence="5 8" id="KW-0862">Zinc</keyword>
<dbReference type="AlphaFoldDB" id="A0AAX4HF59"/>
<evidence type="ECO:0000256" key="7">
    <source>
        <dbReference type="PIRSR" id="PIRSR628651-50"/>
    </source>
</evidence>
<feature type="binding site" evidence="8">
    <location>
        <position position="294"/>
    </location>
    <ligand>
        <name>Zn(2+)</name>
        <dbReference type="ChEBI" id="CHEBI:29105"/>
        <label>2</label>
    </ligand>
</feature>
<dbReference type="SUPFAM" id="SSF57903">
    <property type="entry name" value="FYVE/PHD zinc finger"/>
    <property type="match status" value="1"/>
</dbReference>
<keyword evidence="4" id="KW-0863">Zinc-finger</keyword>
<feature type="binding site" evidence="8">
    <location>
        <position position="306"/>
    </location>
    <ligand>
        <name>Zn(2+)</name>
        <dbReference type="ChEBI" id="CHEBI:29105"/>
        <label>1</label>
    </ligand>
</feature>
<dbReference type="Proteomes" id="UP001338582">
    <property type="component" value="Chromosome 5"/>
</dbReference>
<evidence type="ECO:0000256" key="6">
    <source>
        <dbReference type="ARBA" id="ARBA00023242"/>
    </source>
</evidence>
<dbReference type="RefSeq" id="XP_062879554.1">
    <property type="nucleotide sequence ID" value="XM_063023484.1"/>
</dbReference>
<feature type="domain" description="Zinc finger PHD-type" evidence="11">
    <location>
        <begin position="280"/>
        <end position="333"/>
    </location>
</feature>
<dbReference type="GO" id="GO:0000123">
    <property type="term" value="C:histone acetyltransferase complex"/>
    <property type="evidence" value="ECO:0007669"/>
    <property type="project" value="TreeGrafter"/>
</dbReference>
<keyword evidence="13" id="KW-1185">Reference proteome</keyword>
<keyword evidence="3 8" id="KW-0479">Metal-binding</keyword>
<feature type="region of interest" description="Disordered" evidence="10">
    <location>
        <begin position="186"/>
        <end position="271"/>
    </location>
</feature>
<feature type="coiled-coil region" evidence="9">
    <location>
        <begin position="37"/>
        <end position="98"/>
    </location>
</feature>
<dbReference type="GO" id="GO:0008270">
    <property type="term" value="F:zinc ion binding"/>
    <property type="evidence" value="ECO:0007669"/>
    <property type="project" value="UniProtKB-KW"/>
</dbReference>
<evidence type="ECO:0000256" key="10">
    <source>
        <dbReference type="SAM" id="MobiDB-lite"/>
    </source>
</evidence>
<feature type="binding site" evidence="8">
    <location>
        <position position="328"/>
    </location>
    <ligand>
        <name>Zn(2+)</name>
        <dbReference type="ChEBI" id="CHEBI:29105"/>
        <label>2</label>
    </ligand>
</feature>
<feature type="site" description="Histone H3K4me3 binding" evidence="7">
    <location>
        <position position="295"/>
    </location>
</feature>
<evidence type="ECO:0000256" key="3">
    <source>
        <dbReference type="ARBA" id="ARBA00022723"/>
    </source>
</evidence>
<feature type="site" description="Histone H3K4me3 binding" evidence="7">
    <location>
        <position position="291"/>
    </location>
</feature>
<evidence type="ECO:0000259" key="11">
    <source>
        <dbReference type="SMART" id="SM00249"/>
    </source>
</evidence>
<feature type="binding site" evidence="8">
    <location>
        <position position="281"/>
    </location>
    <ligand>
        <name>Zn(2+)</name>
        <dbReference type="ChEBI" id="CHEBI:29105"/>
        <label>1</label>
    </ligand>
</feature>
<organism evidence="12 13">
    <name type="scientific">Australozyma saopauloensis</name>
    <dbReference type="NCBI Taxonomy" id="291208"/>
    <lineage>
        <taxon>Eukaryota</taxon>
        <taxon>Fungi</taxon>
        <taxon>Dikarya</taxon>
        <taxon>Ascomycota</taxon>
        <taxon>Saccharomycotina</taxon>
        <taxon>Pichiomycetes</taxon>
        <taxon>Metschnikowiaceae</taxon>
        <taxon>Australozyma</taxon>
    </lineage>
</organism>
<feature type="compositionally biased region" description="Basic and acidic residues" evidence="10">
    <location>
        <begin position="191"/>
        <end position="217"/>
    </location>
</feature>
<dbReference type="InterPro" id="IPR013083">
    <property type="entry name" value="Znf_RING/FYVE/PHD"/>
</dbReference>
<dbReference type="InterPro" id="IPR001965">
    <property type="entry name" value="Znf_PHD"/>
</dbReference>
<sequence>MTSVVQSSSSIYSTYISTIDHLPCDIIRSLWLVQSCNIFAENEKQKLSEILEQISSQSSNIMSQDVKENIARQYTKLRARILENNKEAIAELEALHSQLLLHQTELDQTVAKIETSESERPLTDLIDQKKLRAQLKRHYEKNPLPSQVEALQERQLSANVIVRQVKGLEGDLKIIFKIPKLVNKKLRKSHHNEESPLNKREKDHAFDEASSLRELGRSKNKRSVSSEMKNENLRQENEGNRGDRTVDYKKVKEDHSAGVIGSKSRKSAEKGMKEPETEQYCFCKQPSFGDMIACDNSNCPNGEWFHYKCVGLLNKVEARKYTKQKWFCSDSCRIENEELQRKQKLKQSKKKRRHW</sequence>
<keyword evidence="9" id="KW-0175">Coiled coil</keyword>
<accession>A0AAX4HF59</accession>
<comment type="subcellular location">
    <subcellularLocation>
        <location evidence="1">Nucleus</location>
    </subcellularLocation>
</comment>
<evidence type="ECO:0000313" key="13">
    <source>
        <dbReference type="Proteomes" id="UP001338582"/>
    </source>
</evidence>
<evidence type="ECO:0000256" key="8">
    <source>
        <dbReference type="PIRSR" id="PIRSR628651-51"/>
    </source>
</evidence>
<comment type="similarity">
    <text evidence="2">Belongs to the ING family.</text>
</comment>
<keyword evidence="6" id="KW-0539">Nucleus</keyword>
<dbReference type="GeneID" id="88175611"/>
<evidence type="ECO:0000256" key="4">
    <source>
        <dbReference type="ARBA" id="ARBA00022771"/>
    </source>
</evidence>
<feature type="binding site" evidence="8">
    <location>
        <position position="332"/>
    </location>
    <ligand>
        <name>Zn(2+)</name>
        <dbReference type="ChEBI" id="CHEBI:29105"/>
        <label>2</label>
    </ligand>
</feature>
<dbReference type="GO" id="GO:0004402">
    <property type="term" value="F:histone acetyltransferase activity"/>
    <property type="evidence" value="ECO:0007669"/>
    <property type="project" value="TreeGrafter"/>
</dbReference>
<gene>
    <name evidence="12" type="ORF">PUMCH_004551</name>
</gene>
<dbReference type="InterPro" id="IPR011011">
    <property type="entry name" value="Znf_FYVE_PHD"/>
</dbReference>
<protein>
    <recommendedName>
        <fullName evidence="11">Zinc finger PHD-type domain-containing protein</fullName>
    </recommendedName>
</protein>
<proteinExistence type="inferred from homology"/>
<name>A0AAX4HF59_9ASCO</name>
<evidence type="ECO:0000256" key="9">
    <source>
        <dbReference type="SAM" id="Coils"/>
    </source>
</evidence>
<evidence type="ECO:0000256" key="2">
    <source>
        <dbReference type="ARBA" id="ARBA00010210"/>
    </source>
</evidence>
<evidence type="ECO:0000256" key="5">
    <source>
        <dbReference type="ARBA" id="ARBA00022833"/>
    </source>
</evidence>
<dbReference type="PANTHER" id="PTHR10333">
    <property type="entry name" value="INHIBITOR OF GROWTH PROTEIN"/>
    <property type="match status" value="1"/>
</dbReference>
<dbReference type="InterPro" id="IPR028651">
    <property type="entry name" value="ING_fam"/>
</dbReference>
<dbReference type="EMBL" id="CP138898">
    <property type="protein sequence ID" value="WPK27176.1"/>
    <property type="molecule type" value="Genomic_DNA"/>
</dbReference>
<reference evidence="12 13" key="1">
    <citation type="submission" date="2023-10" db="EMBL/GenBank/DDBJ databases">
        <title>Draft Genome Sequence of Candida saopaulonensis from a very Premature Infant with Sepsis.</title>
        <authorList>
            <person name="Ning Y."/>
            <person name="Dai R."/>
            <person name="Xiao M."/>
            <person name="Xu Y."/>
            <person name="Yan Q."/>
            <person name="Zhang L."/>
        </authorList>
    </citation>
    <scope>NUCLEOTIDE SEQUENCE [LARGE SCALE GENOMIC DNA]</scope>
    <source>
        <strain evidence="12 13">19XY460</strain>
    </source>
</reference>
<feature type="binding site" evidence="8">
    <location>
        <position position="299"/>
    </location>
    <ligand>
        <name>Zn(2+)</name>
        <dbReference type="ChEBI" id="CHEBI:29105"/>
        <label>2</label>
    </ligand>
</feature>
<dbReference type="GO" id="GO:0006355">
    <property type="term" value="P:regulation of DNA-templated transcription"/>
    <property type="evidence" value="ECO:0007669"/>
    <property type="project" value="TreeGrafter"/>
</dbReference>
<dbReference type="GO" id="GO:0005634">
    <property type="term" value="C:nucleus"/>
    <property type="evidence" value="ECO:0007669"/>
    <property type="project" value="UniProtKB-SubCell"/>
</dbReference>
<evidence type="ECO:0000313" key="12">
    <source>
        <dbReference type="EMBL" id="WPK27176.1"/>
    </source>
</evidence>
<feature type="site" description="Histone H3K4me3 binding" evidence="7">
    <location>
        <position position="280"/>
    </location>
</feature>
<dbReference type="KEGG" id="asau:88175611"/>